<dbReference type="Proteomes" id="UP001482620">
    <property type="component" value="Unassembled WGS sequence"/>
</dbReference>
<evidence type="ECO:0000256" key="1">
    <source>
        <dbReference type="SAM" id="MobiDB-lite"/>
    </source>
</evidence>
<accession>A0ABV0SY45</accession>
<evidence type="ECO:0000313" key="2">
    <source>
        <dbReference type="EMBL" id="MEQ2224766.1"/>
    </source>
</evidence>
<name>A0ABV0SY45_9TELE</name>
<feature type="region of interest" description="Disordered" evidence="1">
    <location>
        <begin position="1"/>
        <end position="115"/>
    </location>
</feature>
<feature type="compositionally biased region" description="Low complexity" evidence="1">
    <location>
        <begin position="62"/>
        <end position="71"/>
    </location>
</feature>
<proteinExistence type="predicted"/>
<evidence type="ECO:0000313" key="3">
    <source>
        <dbReference type="Proteomes" id="UP001482620"/>
    </source>
</evidence>
<organism evidence="2 3">
    <name type="scientific">Ilyodon furcidens</name>
    <name type="common">goldbreast splitfin</name>
    <dbReference type="NCBI Taxonomy" id="33524"/>
    <lineage>
        <taxon>Eukaryota</taxon>
        <taxon>Metazoa</taxon>
        <taxon>Chordata</taxon>
        <taxon>Craniata</taxon>
        <taxon>Vertebrata</taxon>
        <taxon>Euteleostomi</taxon>
        <taxon>Actinopterygii</taxon>
        <taxon>Neopterygii</taxon>
        <taxon>Teleostei</taxon>
        <taxon>Neoteleostei</taxon>
        <taxon>Acanthomorphata</taxon>
        <taxon>Ovalentaria</taxon>
        <taxon>Atherinomorphae</taxon>
        <taxon>Cyprinodontiformes</taxon>
        <taxon>Goodeidae</taxon>
        <taxon>Ilyodon</taxon>
    </lineage>
</organism>
<reference evidence="2 3" key="1">
    <citation type="submission" date="2021-06" db="EMBL/GenBank/DDBJ databases">
        <authorList>
            <person name="Palmer J.M."/>
        </authorList>
    </citation>
    <scope>NUCLEOTIDE SEQUENCE [LARGE SCALE GENOMIC DNA]</scope>
    <source>
        <strain evidence="3">if_2019</strain>
        <tissue evidence="2">Muscle</tissue>
    </source>
</reference>
<comment type="caution">
    <text evidence="2">The sequence shown here is derived from an EMBL/GenBank/DDBJ whole genome shotgun (WGS) entry which is preliminary data.</text>
</comment>
<feature type="compositionally biased region" description="Basic and acidic residues" evidence="1">
    <location>
        <begin position="16"/>
        <end position="25"/>
    </location>
</feature>
<dbReference type="EMBL" id="JAHRIQ010012395">
    <property type="protein sequence ID" value="MEQ2224766.1"/>
    <property type="molecule type" value="Genomic_DNA"/>
</dbReference>
<sequence length="115" mass="13190">MGQLEGQLKGNIEEQPEGHTWDNQRGKQRGNQTNGIRNKRLKKKQTGDWTCTQKHKTEPKQAKTQTDTQQAPETQLTEISQTTVHRTRRSLGTQPGKPNHRPERQADTKTPKQAR</sequence>
<feature type="compositionally biased region" description="Polar residues" evidence="1">
    <location>
        <begin position="72"/>
        <end position="84"/>
    </location>
</feature>
<gene>
    <name evidence="2" type="ORF">ILYODFUR_010923</name>
</gene>
<feature type="compositionally biased region" description="Basic and acidic residues" evidence="1">
    <location>
        <begin position="100"/>
        <end position="115"/>
    </location>
</feature>
<protein>
    <submittedName>
        <fullName evidence="2">Uncharacterized protein</fullName>
    </submittedName>
</protein>
<keyword evidence="3" id="KW-1185">Reference proteome</keyword>